<sequence length="317" mass="33785">MASRDPNPKRTPMYPQIDPPPPAPPLYPTVDTNDLHNLFPSPRSEGYSPSAPPDSAEESYFTIPGAIVHLIDTHYSVELAAGDLQIIRLRQGDNTVAVLTAISDEIEWPLTKDLAAVKLDASHYFFSFQEDLLKELDAILENCSNFSVRKVDEKAVVGAAAEITPMEVKRVTKMTQKVATGVLTGVVKVSGYFTGSLANSKMGKKLFKYLPGEVLLASLDGFSKICDGAEVAGKNVMSTSSTVTTGLVSHSYGDEAAKATSEGLDAAGHAVGAAWAVFKIRQALNPKSVLKPTSLAKSAAKSAAAEVKKSKANSSRF</sequence>
<keyword evidence="4" id="KW-1185">Reference proteome</keyword>
<evidence type="ECO:0000259" key="2">
    <source>
        <dbReference type="Pfam" id="PF06911"/>
    </source>
</evidence>
<dbReference type="InterPro" id="IPR045036">
    <property type="entry name" value="Spartin-like"/>
</dbReference>
<evidence type="ECO:0000313" key="4">
    <source>
        <dbReference type="Proteomes" id="UP000298416"/>
    </source>
</evidence>
<comment type="caution">
    <text evidence="3">The sequence shown here is derived from an EMBL/GenBank/DDBJ whole genome shotgun (WGS) entry which is preliminary data.</text>
</comment>
<gene>
    <name evidence="3" type="ORF">SASPL_141352</name>
</gene>
<evidence type="ECO:0000256" key="1">
    <source>
        <dbReference type="SAM" id="MobiDB-lite"/>
    </source>
</evidence>
<dbReference type="Pfam" id="PF06911">
    <property type="entry name" value="Senescence"/>
    <property type="match status" value="1"/>
</dbReference>
<feature type="region of interest" description="Disordered" evidence="1">
    <location>
        <begin position="1"/>
        <end position="56"/>
    </location>
</feature>
<feature type="compositionally biased region" description="Pro residues" evidence="1">
    <location>
        <begin position="17"/>
        <end position="27"/>
    </location>
</feature>
<reference evidence="3" key="1">
    <citation type="submission" date="2018-01" db="EMBL/GenBank/DDBJ databases">
        <authorList>
            <person name="Mao J.F."/>
        </authorList>
    </citation>
    <scope>NUCLEOTIDE SEQUENCE</scope>
    <source>
        <strain evidence="3">Huo1</strain>
        <tissue evidence="3">Leaf</tissue>
    </source>
</reference>
<dbReference type="Proteomes" id="UP000298416">
    <property type="component" value="Unassembled WGS sequence"/>
</dbReference>
<organism evidence="3">
    <name type="scientific">Salvia splendens</name>
    <name type="common">Scarlet sage</name>
    <dbReference type="NCBI Taxonomy" id="180675"/>
    <lineage>
        <taxon>Eukaryota</taxon>
        <taxon>Viridiplantae</taxon>
        <taxon>Streptophyta</taxon>
        <taxon>Embryophyta</taxon>
        <taxon>Tracheophyta</taxon>
        <taxon>Spermatophyta</taxon>
        <taxon>Magnoliopsida</taxon>
        <taxon>eudicotyledons</taxon>
        <taxon>Gunneridae</taxon>
        <taxon>Pentapetalae</taxon>
        <taxon>asterids</taxon>
        <taxon>lamiids</taxon>
        <taxon>Lamiales</taxon>
        <taxon>Lamiaceae</taxon>
        <taxon>Nepetoideae</taxon>
        <taxon>Mentheae</taxon>
        <taxon>Salviinae</taxon>
        <taxon>Salvia</taxon>
        <taxon>Salvia subgen. Calosphace</taxon>
        <taxon>core Calosphace</taxon>
    </lineage>
</organism>
<evidence type="ECO:0000313" key="3">
    <source>
        <dbReference type="EMBL" id="KAG6399867.1"/>
    </source>
</evidence>
<dbReference type="AlphaFoldDB" id="A0A8X8ZC87"/>
<proteinExistence type="predicted"/>
<dbReference type="PANTHER" id="PTHR21068:SF43">
    <property type="entry name" value="SPARTIN"/>
    <property type="match status" value="1"/>
</dbReference>
<dbReference type="GO" id="GO:0005886">
    <property type="term" value="C:plasma membrane"/>
    <property type="evidence" value="ECO:0007669"/>
    <property type="project" value="TreeGrafter"/>
</dbReference>
<name>A0A8X8ZC87_SALSN</name>
<protein>
    <recommendedName>
        <fullName evidence="2">Senescence domain-containing protein</fullName>
    </recommendedName>
</protein>
<dbReference type="PANTHER" id="PTHR21068">
    <property type="entry name" value="SPARTIN"/>
    <property type="match status" value="1"/>
</dbReference>
<dbReference type="InterPro" id="IPR009686">
    <property type="entry name" value="Senescence/spartin_C"/>
</dbReference>
<accession>A0A8X8ZC87</accession>
<reference evidence="3" key="2">
    <citation type="submission" date="2020-08" db="EMBL/GenBank/DDBJ databases">
        <title>Plant Genome Project.</title>
        <authorList>
            <person name="Zhang R.-G."/>
        </authorList>
    </citation>
    <scope>NUCLEOTIDE SEQUENCE</scope>
    <source>
        <strain evidence="3">Huo1</strain>
        <tissue evidence="3">Leaf</tissue>
    </source>
</reference>
<dbReference type="EMBL" id="PNBA02000015">
    <property type="protein sequence ID" value="KAG6399867.1"/>
    <property type="molecule type" value="Genomic_DNA"/>
</dbReference>
<feature type="domain" description="Senescence" evidence="2">
    <location>
        <begin position="167"/>
        <end position="301"/>
    </location>
</feature>